<dbReference type="InterPro" id="IPR012338">
    <property type="entry name" value="Beta-lactam/transpept-like"/>
</dbReference>
<gene>
    <name evidence="2" type="ORF">GTQ34_15645</name>
</gene>
<dbReference type="SMART" id="SM00028">
    <property type="entry name" value="TPR"/>
    <property type="match status" value="2"/>
</dbReference>
<reference evidence="2" key="1">
    <citation type="submission" date="2020-01" db="EMBL/GenBank/DDBJ databases">
        <title>Muricauda ochracea sp. nov., isolated from a tidal flat of Garorim bay in Korea.</title>
        <authorList>
            <person name="Kim D."/>
            <person name="Yoo Y."/>
            <person name="Kim J.-J."/>
        </authorList>
    </citation>
    <scope>NUCLEOTIDE SEQUENCE</scope>
    <source>
        <strain evidence="2">JGD-17</strain>
    </source>
</reference>
<organism evidence="2 3">
    <name type="scientific">Flagellimonas ochracea</name>
    <dbReference type="NCBI Taxonomy" id="2696472"/>
    <lineage>
        <taxon>Bacteria</taxon>
        <taxon>Pseudomonadati</taxon>
        <taxon>Bacteroidota</taxon>
        <taxon>Flavobacteriia</taxon>
        <taxon>Flavobacteriales</taxon>
        <taxon>Flavobacteriaceae</taxon>
        <taxon>Flagellimonas</taxon>
    </lineage>
</organism>
<proteinExistence type="predicted"/>
<feature type="domain" description="Beta-lactamase-related" evidence="1">
    <location>
        <begin position="41"/>
        <end position="364"/>
    </location>
</feature>
<dbReference type="Pfam" id="PF00144">
    <property type="entry name" value="Beta-lactamase"/>
    <property type="match status" value="1"/>
</dbReference>
<dbReference type="PANTHER" id="PTHR46825:SF9">
    <property type="entry name" value="BETA-LACTAMASE-RELATED DOMAIN-CONTAINING PROTEIN"/>
    <property type="match status" value="1"/>
</dbReference>
<accession>A0A964TF85</accession>
<dbReference type="InterPro" id="IPR050491">
    <property type="entry name" value="AmpC-like"/>
</dbReference>
<evidence type="ECO:0000259" key="1">
    <source>
        <dbReference type="Pfam" id="PF00144"/>
    </source>
</evidence>
<dbReference type="EMBL" id="JAAABI010000008">
    <property type="protein sequence ID" value="NAY93344.1"/>
    <property type="molecule type" value="Genomic_DNA"/>
</dbReference>
<dbReference type="RefSeq" id="WP_166524747.1">
    <property type="nucleotide sequence ID" value="NZ_JAAABI010000008.1"/>
</dbReference>
<protein>
    <submittedName>
        <fullName evidence="2">Serine hydrolase</fullName>
    </submittedName>
</protein>
<dbReference type="InterPro" id="IPR019734">
    <property type="entry name" value="TPR_rpt"/>
</dbReference>
<keyword evidence="2" id="KW-0378">Hydrolase</keyword>
<evidence type="ECO:0000313" key="2">
    <source>
        <dbReference type="EMBL" id="NAY93344.1"/>
    </source>
</evidence>
<dbReference type="SUPFAM" id="SSF48452">
    <property type="entry name" value="TPR-like"/>
    <property type="match status" value="1"/>
</dbReference>
<dbReference type="InterPro" id="IPR011990">
    <property type="entry name" value="TPR-like_helical_dom_sf"/>
</dbReference>
<evidence type="ECO:0000313" key="3">
    <source>
        <dbReference type="Proteomes" id="UP000667650"/>
    </source>
</evidence>
<dbReference type="Gene3D" id="1.25.40.10">
    <property type="entry name" value="Tetratricopeptide repeat domain"/>
    <property type="match status" value="1"/>
</dbReference>
<dbReference type="SUPFAM" id="SSF56601">
    <property type="entry name" value="beta-lactamase/transpeptidase-like"/>
    <property type="match status" value="1"/>
</dbReference>
<dbReference type="GO" id="GO:0016787">
    <property type="term" value="F:hydrolase activity"/>
    <property type="evidence" value="ECO:0007669"/>
    <property type="project" value="UniProtKB-KW"/>
</dbReference>
<sequence length="608" mass="68792">MKSIPITFLIIAVSLKVYPQHKANSFDEFEIDIDGIQLPMEKAMEDRNINGISLAVFENYKIKELQAWGLKDAVSKDEMNENTIFCTASIAKPISALLFAILEDKGLINLKADVSVFLKRWKIPVNEKNAGIKLTFEHLLSHTAGTSQHGHIDFYSGDSIPTPVQSLNGQIAGGNRALRFLDIPGTSWRYSGGAYVIAQIALEDYLGKSFAEIAKEHLFDPLELKNTTFYQPNEPQFAYTNVAKSHDDQGNLIRDGIQITPQLAPSGLWSTPEELSLVIIEIQKALAGIKTDIISDSCANRVTEVITTDVMGGWSLGWERRYRFGNRDWFSHGGANTGMGGYVYGTMEEGNGMVILGNAGNRIRIPVENAIRDKIIDSNKWKVSLDTSEYKPIGPSFGKKLAGNYCSYDFAELIPVEYLDGRLWIKNFDGGRTLELFHLGHKTFKVDESNRLLRFNQISPWDNKPYLTVIFQNGVYTDVKYSFFKVGERLPIEYLLEEDYNLFSSEYQRIVESYPNSDLVSESYFYRMGNAELAKDNAANAIKIFKAMTEIFPESIHAFNGLAKSYMQIGDNKKAVDNFQITLEKLQNEEKKNEAWIKWVREQLEKLN</sequence>
<dbReference type="Gene3D" id="3.40.710.10">
    <property type="entry name" value="DD-peptidase/beta-lactamase superfamily"/>
    <property type="match status" value="1"/>
</dbReference>
<name>A0A964TF85_9FLAO</name>
<comment type="caution">
    <text evidence="2">The sequence shown here is derived from an EMBL/GenBank/DDBJ whole genome shotgun (WGS) entry which is preliminary data.</text>
</comment>
<dbReference type="Proteomes" id="UP000667650">
    <property type="component" value="Unassembled WGS sequence"/>
</dbReference>
<dbReference type="InterPro" id="IPR001466">
    <property type="entry name" value="Beta-lactam-related"/>
</dbReference>
<dbReference type="AlphaFoldDB" id="A0A964TF85"/>
<keyword evidence="3" id="KW-1185">Reference proteome</keyword>
<dbReference type="PANTHER" id="PTHR46825">
    <property type="entry name" value="D-ALANYL-D-ALANINE-CARBOXYPEPTIDASE/ENDOPEPTIDASE AMPH"/>
    <property type="match status" value="1"/>
</dbReference>